<dbReference type="InterPro" id="IPR044730">
    <property type="entry name" value="RNase_H-like_dom_plant"/>
</dbReference>
<dbReference type="GO" id="GO:0003676">
    <property type="term" value="F:nucleic acid binding"/>
    <property type="evidence" value="ECO:0007669"/>
    <property type="project" value="InterPro"/>
</dbReference>
<feature type="domain" description="RNase H type-1" evidence="1">
    <location>
        <begin position="70"/>
        <end position="189"/>
    </location>
</feature>
<dbReference type="CDD" id="cd06222">
    <property type="entry name" value="RNase_H_like"/>
    <property type="match status" value="1"/>
</dbReference>
<dbReference type="InterPro" id="IPR053151">
    <property type="entry name" value="RNase_H-like"/>
</dbReference>
<protein>
    <recommendedName>
        <fullName evidence="1">RNase H type-1 domain-containing protein</fullName>
    </recommendedName>
</protein>
<keyword evidence="3" id="KW-1185">Reference proteome</keyword>
<gene>
    <name evidence="2" type="ORF">Ahy_B04g072626</name>
</gene>
<evidence type="ECO:0000259" key="1">
    <source>
        <dbReference type="Pfam" id="PF13456"/>
    </source>
</evidence>
<accession>A0A444ZNF0</accession>
<dbReference type="AlphaFoldDB" id="A0A444ZNF0"/>
<dbReference type="STRING" id="3818.A0A444ZNF0"/>
<proteinExistence type="predicted"/>
<dbReference type="PANTHER" id="PTHR47723:SF19">
    <property type="entry name" value="POLYNUCLEOTIDYL TRANSFERASE, RIBONUCLEASE H-LIKE SUPERFAMILY PROTEIN"/>
    <property type="match status" value="1"/>
</dbReference>
<comment type="caution">
    <text evidence="2">The sequence shown here is derived from an EMBL/GenBank/DDBJ whole genome shotgun (WGS) entry which is preliminary data.</text>
</comment>
<dbReference type="InterPro" id="IPR012337">
    <property type="entry name" value="RNaseH-like_sf"/>
</dbReference>
<evidence type="ECO:0000313" key="2">
    <source>
        <dbReference type="EMBL" id="RYR15710.1"/>
    </source>
</evidence>
<dbReference type="Proteomes" id="UP000289738">
    <property type="component" value="Chromosome B04"/>
</dbReference>
<dbReference type="InterPro" id="IPR036397">
    <property type="entry name" value="RNaseH_sf"/>
</dbReference>
<evidence type="ECO:0000313" key="3">
    <source>
        <dbReference type="Proteomes" id="UP000289738"/>
    </source>
</evidence>
<dbReference type="GO" id="GO:0004523">
    <property type="term" value="F:RNA-DNA hybrid ribonuclease activity"/>
    <property type="evidence" value="ECO:0007669"/>
    <property type="project" value="InterPro"/>
</dbReference>
<dbReference type="Gene3D" id="3.30.420.10">
    <property type="entry name" value="Ribonuclease H-like superfamily/Ribonuclease H"/>
    <property type="match status" value="1"/>
</dbReference>
<dbReference type="EMBL" id="SDMP01000014">
    <property type="protein sequence ID" value="RYR15710.1"/>
    <property type="molecule type" value="Genomic_DNA"/>
</dbReference>
<name>A0A444ZNF0_ARAHY</name>
<dbReference type="PANTHER" id="PTHR47723">
    <property type="entry name" value="OS05G0353850 PROTEIN"/>
    <property type="match status" value="1"/>
</dbReference>
<reference evidence="2 3" key="1">
    <citation type="submission" date="2019-01" db="EMBL/GenBank/DDBJ databases">
        <title>Sequencing of cultivated peanut Arachis hypogaea provides insights into genome evolution and oil improvement.</title>
        <authorList>
            <person name="Chen X."/>
        </authorList>
    </citation>
    <scope>NUCLEOTIDE SEQUENCE [LARGE SCALE GENOMIC DNA]</scope>
    <source>
        <strain evidence="3">cv. Fuhuasheng</strain>
        <tissue evidence="2">Leaves</tissue>
    </source>
</reference>
<sequence length="225" mass="25517">MAISSIWYERNKLVFYEANSQPVKVVEEIKSRCREYTKVMKKQGLARKMTKKPDNLIRWYPPDADYLKINVDGSFYAHNGNAACGGVVRDNLGKFLKGFACNLGSCSIMHAELWGIIKGLQIAIDNGYNRIVIESDSMMAIGFIKVDCPRHHPCSPLLDDIKVLRRRLTQVSWKHILHEANGVADILARIGQNLPIGHQIFYFPPSEIVHSLYVDSIGTLRLRGF</sequence>
<dbReference type="Pfam" id="PF13456">
    <property type="entry name" value="RVT_3"/>
    <property type="match status" value="1"/>
</dbReference>
<dbReference type="SUPFAM" id="SSF53098">
    <property type="entry name" value="Ribonuclease H-like"/>
    <property type="match status" value="1"/>
</dbReference>
<dbReference type="InterPro" id="IPR002156">
    <property type="entry name" value="RNaseH_domain"/>
</dbReference>
<organism evidence="2 3">
    <name type="scientific">Arachis hypogaea</name>
    <name type="common">Peanut</name>
    <dbReference type="NCBI Taxonomy" id="3818"/>
    <lineage>
        <taxon>Eukaryota</taxon>
        <taxon>Viridiplantae</taxon>
        <taxon>Streptophyta</taxon>
        <taxon>Embryophyta</taxon>
        <taxon>Tracheophyta</taxon>
        <taxon>Spermatophyta</taxon>
        <taxon>Magnoliopsida</taxon>
        <taxon>eudicotyledons</taxon>
        <taxon>Gunneridae</taxon>
        <taxon>Pentapetalae</taxon>
        <taxon>rosids</taxon>
        <taxon>fabids</taxon>
        <taxon>Fabales</taxon>
        <taxon>Fabaceae</taxon>
        <taxon>Papilionoideae</taxon>
        <taxon>50 kb inversion clade</taxon>
        <taxon>dalbergioids sensu lato</taxon>
        <taxon>Dalbergieae</taxon>
        <taxon>Pterocarpus clade</taxon>
        <taxon>Arachis</taxon>
    </lineage>
</organism>